<keyword evidence="3" id="KW-1185">Reference proteome</keyword>
<evidence type="ECO:0000313" key="2">
    <source>
        <dbReference type="EMBL" id="GAA0230188.1"/>
    </source>
</evidence>
<dbReference type="InterPro" id="IPR027417">
    <property type="entry name" value="P-loop_NTPase"/>
</dbReference>
<reference evidence="3" key="1">
    <citation type="journal article" date="2019" name="Int. J. Syst. Evol. Microbiol.">
        <title>The Global Catalogue of Microorganisms (GCM) 10K type strain sequencing project: providing services to taxonomists for standard genome sequencing and annotation.</title>
        <authorList>
            <consortium name="The Broad Institute Genomics Platform"/>
            <consortium name="The Broad Institute Genome Sequencing Center for Infectious Disease"/>
            <person name="Wu L."/>
            <person name="Ma J."/>
        </authorList>
    </citation>
    <scope>NUCLEOTIDE SEQUENCE [LARGE SCALE GENOMIC DNA]</scope>
    <source>
        <strain evidence="3">JCM 6886</strain>
    </source>
</reference>
<dbReference type="Pfam" id="PF05621">
    <property type="entry name" value="TniB"/>
    <property type="match status" value="1"/>
</dbReference>
<dbReference type="PANTHER" id="PTHR35894:SF7">
    <property type="entry name" value="GENERAL SECRETION PATHWAY PROTEIN A-RELATED"/>
    <property type="match status" value="1"/>
</dbReference>
<evidence type="ECO:0000313" key="3">
    <source>
        <dbReference type="Proteomes" id="UP001501476"/>
    </source>
</evidence>
<organism evidence="2 3">
    <name type="scientific">Methylophaga marina</name>
    <dbReference type="NCBI Taxonomy" id="45495"/>
    <lineage>
        <taxon>Bacteria</taxon>
        <taxon>Pseudomonadati</taxon>
        <taxon>Pseudomonadota</taxon>
        <taxon>Gammaproteobacteria</taxon>
        <taxon>Thiotrichales</taxon>
        <taxon>Piscirickettsiaceae</taxon>
        <taxon>Methylophaga</taxon>
    </lineage>
</organism>
<dbReference type="Gene3D" id="3.40.50.300">
    <property type="entry name" value="P-loop containing nucleotide triphosphate hydrolases"/>
    <property type="match status" value="1"/>
</dbReference>
<accession>A0ABP3DDU5</accession>
<dbReference type="SUPFAM" id="SSF52540">
    <property type="entry name" value="P-loop containing nucleoside triphosphate hydrolases"/>
    <property type="match status" value="1"/>
</dbReference>
<dbReference type="EMBL" id="BAAADG010000009">
    <property type="protein sequence ID" value="GAA0230188.1"/>
    <property type="molecule type" value="Genomic_DNA"/>
</dbReference>
<dbReference type="InterPro" id="IPR052026">
    <property type="entry name" value="ExeA_AAA_ATPase_DNA-bind"/>
</dbReference>
<dbReference type="SMART" id="SM00382">
    <property type="entry name" value="AAA"/>
    <property type="match status" value="1"/>
</dbReference>
<dbReference type="InterPro" id="IPR003593">
    <property type="entry name" value="AAA+_ATPase"/>
</dbReference>
<proteinExistence type="predicted"/>
<dbReference type="RefSeq" id="WP_014706994.1">
    <property type="nucleotide sequence ID" value="NZ_AP027741.1"/>
</dbReference>
<comment type="caution">
    <text evidence="2">The sequence shown here is derived from an EMBL/GenBank/DDBJ whole genome shotgun (WGS) entry which is preliminary data.</text>
</comment>
<dbReference type="CDD" id="cd00009">
    <property type="entry name" value="AAA"/>
    <property type="match status" value="1"/>
</dbReference>
<name>A0ABP3DDU5_9GAMM</name>
<gene>
    <name evidence="2" type="ORF">GCM10008964_21940</name>
</gene>
<evidence type="ECO:0000259" key="1">
    <source>
        <dbReference type="SMART" id="SM00382"/>
    </source>
</evidence>
<dbReference type="InterPro" id="IPR008868">
    <property type="entry name" value="TniB"/>
</dbReference>
<protein>
    <recommendedName>
        <fullName evidence="1">AAA+ ATPase domain-containing protein</fullName>
    </recommendedName>
</protein>
<dbReference type="Proteomes" id="UP001501476">
    <property type="component" value="Unassembled WGS sequence"/>
</dbReference>
<sequence>MTVNNNEKIKTLNEAILSRCIPHGNFQKAFDRGMSLMTLKDEGMPGSGMIVHGNSGVGKTTLTKALLKHGTKLYGEDAVIRTQLTSGSTVKGMFSELLVGFGDPLARRSTTKDLERRLIATISERKCRLIIIDEIQHLIPGGNPSQKVIDNILNAFKILDETGVSFVLSGMSSVMVLWNADEQIRSRFQTHYYLSHFLYPKDRSSWRAVTLKYVQTIGQHGIQVECPDFEDRCYAATSGAMRPLVLILTTAINNALKSGSETITAEHLHSATIKQIDSQDGLTDAFDVSLEKVLNFSVNLETKRTLAPTARGMGEIFGK</sequence>
<dbReference type="PANTHER" id="PTHR35894">
    <property type="entry name" value="GENERAL SECRETION PATHWAY PROTEIN A-RELATED"/>
    <property type="match status" value="1"/>
</dbReference>
<feature type="domain" description="AAA+ ATPase" evidence="1">
    <location>
        <begin position="45"/>
        <end position="196"/>
    </location>
</feature>